<dbReference type="EMBL" id="JH793810">
    <property type="protein sequence ID" value="ELQ39895.1"/>
    <property type="molecule type" value="Genomic_DNA"/>
</dbReference>
<sequence>MLLIQVKLRTYPGKAQYSRAKIIVEGASAKHGLMERSAATPIPNVVCMNKTVRHPCHDTNGVRGTGVESVLVECSKKD</sequence>
<protein>
    <submittedName>
        <fullName evidence="1">Uncharacterized protein</fullName>
    </submittedName>
</protein>
<evidence type="ECO:0000313" key="1">
    <source>
        <dbReference type="EMBL" id="ELQ39895.1"/>
    </source>
</evidence>
<gene>
    <name evidence="1" type="ORF">OOU_Y34scaffold00471g6</name>
</gene>
<accession>A0AA97P0X6</accession>
<dbReference type="AlphaFoldDB" id="A0AA97P0X6"/>
<proteinExistence type="predicted"/>
<organism evidence="1">
    <name type="scientific">Pyricularia oryzae (strain Y34)</name>
    <name type="common">Rice blast fungus</name>
    <name type="synonym">Magnaporthe oryzae</name>
    <dbReference type="NCBI Taxonomy" id="1143189"/>
    <lineage>
        <taxon>Eukaryota</taxon>
        <taxon>Fungi</taxon>
        <taxon>Dikarya</taxon>
        <taxon>Ascomycota</taxon>
        <taxon>Pezizomycotina</taxon>
        <taxon>Sordariomycetes</taxon>
        <taxon>Sordariomycetidae</taxon>
        <taxon>Magnaporthales</taxon>
        <taxon>Pyriculariaceae</taxon>
        <taxon>Pyricularia</taxon>
    </lineage>
</organism>
<name>A0AA97P0X6_PYRO3</name>
<reference evidence="1" key="1">
    <citation type="journal article" date="2012" name="PLoS Genet.">
        <title>Comparative analysis of the genomes of two field isolates of the rice blast fungus Magnaporthe oryzae.</title>
        <authorList>
            <person name="Xue M."/>
            <person name="Yang J."/>
            <person name="Li Z."/>
            <person name="Hu S."/>
            <person name="Yao N."/>
            <person name="Dean R.A."/>
            <person name="Zhao W."/>
            <person name="Shen M."/>
            <person name="Zhang H."/>
            <person name="Li C."/>
            <person name="Liu L."/>
            <person name="Cao L."/>
            <person name="Xu X."/>
            <person name="Xing Y."/>
            <person name="Hsiang T."/>
            <person name="Zhang Z."/>
            <person name="Xu J.R."/>
            <person name="Peng Y.L."/>
        </authorList>
    </citation>
    <scope>NUCLEOTIDE SEQUENCE</scope>
    <source>
        <strain evidence="1">Y34</strain>
    </source>
</reference>
<dbReference type="Proteomes" id="UP000011086">
    <property type="component" value="Unassembled WGS sequence"/>
</dbReference>